<feature type="domain" description="Calcineurin-like phosphoesterase" evidence="6">
    <location>
        <begin position="4"/>
        <end position="152"/>
    </location>
</feature>
<dbReference type="OrthoDB" id="43567at2"/>
<dbReference type="GO" id="GO:0046872">
    <property type="term" value="F:metal ion binding"/>
    <property type="evidence" value="ECO:0007669"/>
    <property type="project" value="UniProtKB-KW"/>
</dbReference>
<keyword evidence="5" id="KW-0464">Manganese</keyword>
<keyword evidence="3" id="KW-0479">Metal-binding</keyword>
<keyword evidence="1" id="KW-1003">Cell membrane</keyword>
<dbReference type="EMBL" id="AZRL01000003">
    <property type="protein sequence ID" value="PNR97932.1"/>
    <property type="molecule type" value="Genomic_DNA"/>
</dbReference>
<evidence type="ECO:0000256" key="4">
    <source>
        <dbReference type="ARBA" id="ARBA00023136"/>
    </source>
</evidence>
<dbReference type="SUPFAM" id="SSF56300">
    <property type="entry name" value="Metallo-dependent phosphatases"/>
    <property type="match status" value="1"/>
</dbReference>
<dbReference type="InterPro" id="IPR029052">
    <property type="entry name" value="Metallo-depent_PP-like"/>
</dbReference>
<dbReference type="RefSeq" id="WP_103066146.1">
    <property type="nucleotide sequence ID" value="NZ_AZRL01000003.1"/>
</dbReference>
<dbReference type="Pfam" id="PF00149">
    <property type="entry name" value="Metallophos"/>
    <property type="match status" value="1"/>
</dbReference>
<dbReference type="AlphaFoldDB" id="A0A2K1P589"/>
<evidence type="ECO:0000256" key="2">
    <source>
        <dbReference type="ARBA" id="ARBA00022519"/>
    </source>
</evidence>
<accession>A0A2K1P589</accession>
<organism evidence="7 8">
    <name type="scientific">Petrotoga olearia DSM 13574</name>
    <dbReference type="NCBI Taxonomy" id="1122955"/>
    <lineage>
        <taxon>Bacteria</taxon>
        <taxon>Thermotogati</taxon>
        <taxon>Thermotogota</taxon>
        <taxon>Thermotogae</taxon>
        <taxon>Petrotogales</taxon>
        <taxon>Petrotogaceae</taxon>
        <taxon>Petrotoga</taxon>
    </lineage>
</organism>
<evidence type="ECO:0000256" key="3">
    <source>
        <dbReference type="ARBA" id="ARBA00022723"/>
    </source>
</evidence>
<reference evidence="7 8" key="1">
    <citation type="submission" date="2013-12" db="EMBL/GenBank/DDBJ databases">
        <title>Comparative genomics of Petrotoga isolates.</title>
        <authorList>
            <person name="Nesbo C.L."/>
            <person name="Charchuk R."/>
            <person name="Chow K."/>
        </authorList>
    </citation>
    <scope>NUCLEOTIDE SEQUENCE [LARGE SCALE GENOMIC DNA]</scope>
    <source>
        <strain evidence="7 8">DSM 13574</strain>
    </source>
</reference>
<dbReference type="GO" id="GO:0009245">
    <property type="term" value="P:lipid A biosynthetic process"/>
    <property type="evidence" value="ECO:0007669"/>
    <property type="project" value="TreeGrafter"/>
</dbReference>
<gene>
    <name evidence="7" type="ORF">X929_00670</name>
</gene>
<name>A0A2K1P589_9BACT</name>
<evidence type="ECO:0000313" key="8">
    <source>
        <dbReference type="Proteomes" id="UP000236434"/>
    </source>
</evidence>
<dbReference type="GO" id="GO:0016020">
    <property type="term" value="C:membrane"/>
    <property type="evidence" value="ECO:0007669"/>
    <property type="project" value="GOC"/>
</dbReference>
<sequence length="389" mass="45856">MKVFLSDLHIGLGNESDDFIYDNRLIKLLHDFEEENNELFIVGDFFELSNLVNDGLIMDTASEYAEKFDPSLIDAIFASHEKLIEEFRKFSKKYKIYYIAGNHDYYILLNQKIKEKIKETFENCEILPYYYDPNVRLFVIHGNQFDIVNRLSKDKDGNLIPPFTEYMNKYMNYNFGKIAGEILPPELFSDYQNIYPQLDVFKWLDIIKEKYDLNYNLKSKWIEIFTELIKTPQVKKWLKINFPGVNILSNIFVNNLGGMKLGEAIVRIGMFFRSMRNSNSLLMNAEELLNKNFYIPKEYLIGFYDQDISFAQGEIKGIVMGHNHRASFNVIKNGGSKEVYINTGTWKFMVNRNFGINRNEFIKKKLISYLLIDDSNKPMNFKLVREESF</sequence>
<proteinExistence type="predicted"/>
<comment type="caution">
    <text evidence="7">The sequence shown here is derived from an EMBL/GenBank/DDBJ whole genome shotgun (WGS) entry which is preliminary data.</text>
</comment>
<evidence type="ECO:0000256" key="1">
    <source>
        <dbReference type="ARBA" id="ARBA00022475"/>
    </source>
</evidence>
<dbReference type="PANTHER" id="PTHR34990:SF2">
    <property type="entry name" value="BLL8164 PROTEIN"/>
    <property type="match status" value="1"/>
</dbReference>
<dbReference type="Gene3D" id="3.60.21.10">
    <property type="match status" value="1"/>
</dbReference>
<protein>
    <submittedName>
        <fullName evidence="7">Metallophosphoesterase</fullName>
    </submittedName>
</protein>
<evidence type="ECO:0000259" key="6">
    <source>
        <dbReference type="Pfam" id="PF00149"/>
    </source>
</evidence>
<dbReference type="GO" id="GO:0008758">
    <property type="term" value="F:UDP-2,3-diacylglucosamine hydrolase activity"/>
    <property type="evidence" value="ECO:0007669"/>
    <property type="project" value="TreeGrafter"/>
</dbReference>
<evidence type="ECO:0000313" key="7">
    <source>
        <dbReference type="EMBL" id="PNR97932.1"/>
    </source>
</evidence>
<keyword evidence="2" id="KW-0997">Cell inner membrane</keyword>
<keyword evidence="4" id="KW-0472">Membrane</keyword>
<evidence type="ECO:0000256" key="5">
    <source>
        <dbReference type="ARBA" id="ARBA00023211"/>
    </source>
</evidence>
<dbReference type="InterPro" id="IPR004843">
    <property type="entry name" value="Calcineurin-like_PHP"/>
</dbReference>
<dbReference type="Proteomes" id="UP000236434">
    <property type="component" value="Unassembled WGS sequence"/>
</dbReference>
<dbReference type="InterPro" id="IPR043461">
    <property type="entry name" value="LpxH-like"/>
</dbReference>
<dbReference type="PANTHER" id="PTHR34990">
    <property type="entry name" value="UDP-2,3-DIACYLGLUCOSAMINE HYDROLASE-RELATED"/>
    <property type="match status" value="1"/>
</dbReference>